<name>A0A1U7XQ23_NICSY</name>
<proteinExistence type="predicted"/>
<accession>A0A1U7XQ23</accession>
<dbReference type="Gene3D" id="2.40.50.140">
    <property type="entry name" value="Nucleic acid-binding proteins"/>
    <property type="match status" value="1"/>
</dbReference>
<organism evidence="2 3">
    <name type="scientific">Nicotiana sylvestris</name>
    <name type="common">Wood tobacco</name>
    <name type="synonym">South American tobacco</name>
    <dbReference type="NCBI Taxonomy" id="4096"/>
    <lineage>
        <taxon>Eukaryota</taxon>
        <taxon>Viridiplantae</taxon>
        <taxon>Streptophyta</taxon>
        <taxon>Embryophyta</taxon>
        <taxon>Tracheophyta</taxon>
        <taxon>Spermatophyta</taxon>
        <taxon>Magnoliopsida</taxon>
        <taxon>eudicotyledons</taxon>
        <taxon>Gunneridae</taxon>
        <taxon>Pentapetalae</taxon>
        <taxon>asterids</taxon>
        <taxon>lamiids</taxon>
        <taxon>Solanales</taxon>
        <taxon>Solanaceae</taxon>
        <taxon>Nicotianoideae</taxon>
        <taxon>Nicotianeae</taxon>
        <taxon>Nicotiana</taxon>
    </lineage>
</organism>
<evidence type="ECO:0000256" key="1">
    <source>
        <dbReference type="SAM" id="MobiDB-lite"/>
    </source>
</evidence>
<feature type="region of interest" description="Disordered" evidence="1">
    <location>
        <begin position="261"/>
        <end position="284"/>
    </location>
</feature>
<evidence type="ECO:0000313" key="2">
    <source>
        <dbReference type="Proteomes" id="UP000189701"/>
    </source>
</evidence>
<protein>
    <submittedName>
        <fullName evidence="3">Uncharacterized protein LOC104240972</fullName>
    </submittedName>
</protein>
<evidence type="ECO:0000313" key="3">
    <source>
        <dbReference type="RefSeq" id="XP_009794182.1"/>
    </source>
</evidence>
<dbReference type="RefSeq" id="XP_009794182.1">
    <property type="nucleotide sequence ID" value="XM_009795880.1"/>
</dbReference>
<dbReference type="Proteomes" id="UP000189701">
    <property type="component" value="Unplaced"/>
</dbReference>
<sequence length="359" mass="41037">MVSFADIEKQIPGDEFDLVAVVANCGTMKYLRERKQKISRGYSHRRQAAKLMNWAKDNKQMLIEYTLKSTSKSRSTLNVAPFEDEIVPISSIPSQSTAHSFYVEGEISLPSEFQFFFVLLCSECQHLARIKRKKKVLCINCKLERMLIPRCEFEVDITDGSGTITAVVSNKLAERMLSLTADQIYETAIVKKQVLPVEHIRKHLLDEMFKIHLQKSLLRTPDRPPCTFVISSYTQKQIVFDLAQSLTSATIVEGSKRKLESISTSEEADRRPLTQDENPKKKPNVQCDATYAENWLQKRKLVRLQEPQKRLWDRICEGSGAAISSHMRFWVALMKTAKAIQVLARMCELGSTDTARNEE</sequence>
<reference evidence="3" key="2">
    <citation type="submission" date="2025-08" db="UniProtKB">
        <authorList>
            <consortium name="RefSeq"/>
        </authorList>
    </citation>
    <scope>IDENTIFICATION</scope>
    <source>
        <tissue evidence="3">Leaf</tissue>
    </source>
</reference>
<dbReference type="SUPFAM" id="SSF50249">
    <property type="entry name" value="Nucleic acid-binding proteins"/>
    <property type="match status" value="1"/>
</dbReference>
<gene>
    <name evidence="3" type="primary">LOC104240972</name>
</gene>
<keyword evidence="2" id="KW-1185">Reference proteome</keyword>
<dbReference type="InterPro" id="IPR012340">
    <property type="entry name" value="NA-bd_OB-fold"/>
</dbReference>
<feature type="compositionally biased region" description="Basic and acidic residues" evidence="1">
    <location>
        <begin position="267"/>
        <end position="280"/>
    </location>
</feature>
<dbReference type="AlphaFoldDB" id="A0A1U7XQ23"/>
<reference evidence="2" key="1">
    <citation type="journal article" date="2013" name="Genome Biol.">
        <title>Reference genomes and transcriptomes of Nicotiana sylvestris and Nicotiana tomentosiformis.</title>
        <authorList>
            <person name="Sierro N."/>
            <person name="Battey J.N."/>
            <person name="Ouadi S."/>
            <person name="Bovet L."/>
            <person name="Goepfert S."/>
            <person name="Bakaher N."/>
            <person name="Peitsch M.C."/>
            <person name="Ivanov N.V."/>
        </authorList>
    </citation>
    <scope>NUCLEOTIDE SEQUENCE [LARGE SCALE GENOMIC DNA]</scope>
</reference>